<evidence type="ECO:0000256" key="5">
    <source>
        <dbReference type="SAM" id="Phobius"/>
    </source>
</evidence>
<feature type="transmembrane region" description="Helical" evidence="5">
    <location>
        <begin position="117"/>
        <end position="135"/>
    </location>
</feature>
<feature type="transmembrane region" description="Helical" evidence="5">
    <location>
        <begin position="147"/>
        <end position="170"/>
    </location>
</feature>
<organism evidence="6 7">
    <name type="scientific">Dreissena polymorpha</name>
    <name type="common">Zebra mussel</name>
    <name type="synonym">Mytilus polymorpha</name>
    <dbReference type="NCBI Taxonomy" id="45954"/>
    <lineage>
        <taxon>Eukaryota</taxon>
        <taxon>Metazoa</taxon>
        <taxon>Spiralia</taxon>
        <taxon>Lophotrochozoa</taxon>
        <taxon>Mollusca</taxon>
        <taxon>Bivalvia</taxon>
        <taxon>Autobranchia</taxon>
        <taxon>Heteroconchia</taxon>
        <taxon>Euheterodonta</taxon>
        <taxon>Imparidentia</taxon>
        <taxon>Neoheterodontei</taxon>
        <taxon>Myida</taxon>
        <taxon>Dreissenoidea</taxon>
        <taxon>Dreissenidae</taxon>
        <taxon>Dreissena</taxon>
    </lineage>
</organism>
<evidence type="ECO:0000256" key="4">
    <source>
        <dbReference type="ARBA" id="ARBA00023136"/>
    </source>
</evidence>
<dbReference type="InterPro" id="IPR036259">
    <property type="entry name" value="MFS_trans_sf"/>
</dbReference>
<evidence type="ECO:0000313" key="7">
    <source>
        <dbReference type="Proteomes" id="UP000828390"/>
    </source>
</evidence>
<comment type="subcellular location">
    <subcellularLocation>
        <location evidence="1">Membrane</location>
        <topology evidence="1">Multi-pass membrane protein</topology>
    </subcellularLocation>
</comment>
<evidence type="ECO:0000313" key="6">
    <source>
        <dbReference type="EMBL" id="KAH3690084.1"/>
    </source>
</evidence>
<feature type="transmembrane region" description="Helical" evidence="5">
    <location>
        <begin position="202"/>
        <end position="223"/>
    </location>
</feature>
<keyword evidence="2 5" id="KW-0812">Transmembrane</keyword>
<dbReference type="PANTHER" id="PTHR24064">
    <property type="entry name" value="SOLUTE CARRIER FAMILY 22 MEMBER"/>
    <property type="match status" value="1"/>
</dbReference>
<dbReference type="InterPro" id="IPR005828">
    <property type="entry name" value="MFS_sugar_transport-like"/>
</dbReference>
<evidence type="ECO:0000256" key="3">
    <source>
        <dbReference type="ARBA" id="ARBA00022989"/>
    </source>
</evidence>
<keyword evidence="4 5" id="KW-0472">Membrane</keyword>
<proteinExistence type="predicted"/>
<dbReference type="AlphaFoldDB" id="A0A9D4BDQ1"/>
<feature type="transmembrane region" description="Helical" evidence="5">
    <location>
        <begin position="176"/>
        <end position="195"/>
    </location>
</feature>
<keyword evidence="3 5" id="KW-1133">Transmembrane helix</keyword>
<feature type="transmembrane region" description="Helical" evidence="5">
    <location>
        <begin position="229"/>
        <end position="248"/>
    </location>
</feature>
<feature type="transmembrane region" description="Helical" evidence="5">
    <location>
        <begin position="29"/>
        <end position="49"/>
    </location>
</feature>
<evidence type="ECO:0000256" key="2">
    <source>
        <dbReference type="ARBA" id="ARBA00022692"/>
    </source>
</evidence>
<accession>A0A9D4BDQ1</accession>
<dbReference type="SUPFAM" id="SSF103473">
    <property type="entry name" value="MFS general substrate transporter"/>
    <property type="match status" value="1"/>
</dbReference>
<name>A0A9D4BDQ1_DREPO</name>
<protein>
    <submittedName>
        <fullName evidence="6">Uncharacterized protein</fullName>
    </submittedName>
</protein>
<evidence type="ECO:0000256" key="1">
    <source>
        <dbReference type="ARBA" id="ARBA00004141"/>
    </source>
</evidence>
<gene>
    <name evidence="6" type="ORF">DPMN_193046</name>
</gene>
<dbReference type="GO" id="GO:0016020">
    <property type="term" value="C:membrane"/>
    <property type="evidence" value="ECO:0007669"/>
    <property type="project" value="UniProtKB-SubCell"/>
</dbReference>
<reference evidence="6" key="1">
    <citation type="journal article" date="2019" name="bioRxiv">
        <title>The Genome of the Zebra Mussel, Dreissena polymorpha: A Resource for Invasive Species Research.</title>
        <authorList>
            <person name="McCartney M.A."/>
            <person name="Auch B."/>
            <person name="Kono T."/>
            <person name="Mallez S."/>
            <person name="Zhang Y."/>
            <person name="Obille A."/>
            <person name="Becker A."/>
            <person name="Abrahante J.E."/>
            <person name="Garbe J."/>
            <person name="Badalamenti J.P."/>
            <person name="Herman A."/>
            <person name="Mangelson H."/>
            <person name="Liachko I."/>
            <person name="Sullivan S."/>
            <person name="Sone E.D."/>
            <person name="Koren S."/>
            <person name="Silverstein K.A.T."/>
            <person name="Beckman K.B."/>
            <person name="Gohl D.M."/>
        </authorList>
    </citation>
    <scope>NUCLEOTIDE SEQUENCE</scope>
    <source>
        <strain evidence="6">Duluth1</strain>
        <tissue evidence="6">Whole animal</tissue>
    </source>
</reference>
<dbReference type="GO" id="GO:0022857">
    <property type="term" value="F:transmembrane transporter activity"/>
    <property type="evidence" value="ECO:0007669"/>
    <property type="project" value="InterPro"/>
</dbReference>
<reference evidence="6" key="2">
    <citation type="submission" date="2020-11" db="EMBL/GenBank/DDBJ databases">
        <authorList>
            <person name="McCartney M.A."/>
            <person name="Auch B."/>
            <person name="Kono T."/>
            <person name="Mallez S."/>
            <person name="Becker A."/>
            <person name="Gohl D.M."/>
            <person name="Silverstein K.A.T."/>
            <person name="Koren S."/>
            <person name="Bechman K.B."/>
            <person name="Herman A."/>
            <person name="Abrahante J.E."/>
            <person name="Garbe J."/>
        </authorList>
    </citation>
    <scope>NUCLEOTIDE SEQUENCE</scope>
    <source>
        <strain evidence="6">Duluth1</strain>
        <tissue evidence="6">Whole animal</tissue>
    </source>
</reference>
<dbReference type="EMBL" id="JAIWYP010000080">
    <property type="protein sequence ID" value="KAH3690084.1"/>
    <property type="molecule type" value="Genomic_DNA"/>
</dbReference>
<keyword evidence="7" id="KW-1185">Reference proteome</keyword>
<comment type="caution">
    <text evidence="6">The sequence shown here is derived from an EMBL/GenBank/DDBJ whole genome shotgun (WGS) entry which is preliminary data.</text>
</comment>
<dbReference type="Pfam" id="PF00083">
    <property type="entry name" value="Sugar_tr"/>
    <property type="match status" value="1"/>
</dbReference>
<dbReference type="Proteomes" id="UP000828390">
    <property type="component" value="Unassembled WGS sequence"/>
</dbReference>
<sequence>MSPPTDECSKSFETILYHSGKFGSYQRRVFAAVSSMHVVCSAILVYTTLFPVLEVREECIEQISAPGNASLYMMLENGSFIHPLTCRKYFANDLGLENDWIFPPWIYPNNMTYSRAWIYYCKAGGLAFGFISGGVMSDNFGRRRTTYASFILLCAAQCMTGLFQSLVAFIVCQFCVGTGAGCFILSSLVLVIECLGHDWRDICLCLLPWWTGPSLLSLGAWFLRHWRHLAVISGLAGAPLIGTYFLVLESSRWLICKNRFAEAESVTKEMIACNCKPVPDMTSLFDISRACVLTTMHTKKYCYSDFNVDSAS</sequence>
<dbReference type="Gene3D" id="1.20.1250.20">
    <property type="entry name" value="MFS general substrate transporter like domains"/>
    <property type="match status" value="1"/>
</dbReference>